<sequence length="69" mass="7703">MVFYRVENNFCGFGVKGGEKFLVMDNGYAEGSVVFWLMIQKGFVSPVLLESPNIVEQCDCLCEVQVNCA</sequence>
<keyword evidence="2" id="KW-1185">Reference proteome</keyword>
<evidence type="ECO:0000313" key="2">
    <source>
        <dbReference type="Proteomes" id="UP000525298"/>
    </source>
</evidence>
<proteinExistence type="predicted"/>
<dbReference type="AlphaFoldDB" id="A0A7W0HJB0"/>
<dbReference type="EMBL" id="JACDUS010000001">
    <property type="protein sequence ID" value="MBA2879995.1"/>
    <property type="molecule type" value="Genomic_DNA"/>
</dbReference>
<organism evidence="1 2">
    <name type="scientific">Desulfosalsimonas propionicica</name>
    <dbReference type="NCBI Taxonomy" id="332175"/>
    <lineage>
        <taxon>Bacteria</taxon>
        <taxon>Pseudomonadati</taxon>
        <taxon>Thermodesulfobacteriota</taxon>
        <taxon>Desulfobacteria</taxon>
        <taxon>Desulfobacterales</taxon>
        <taxon>Desulfosalsimonadaceae</taxon>
        <taxon>Desulfosalsimonas</taxon>
    </lineage>
</organism>
<gene>
    <name evidence="1" type="ORF">HNR65_000302</name>
</gene>
<accession>A0A7W0HJB0</accession>
<name>A0A7W0HJB0_9BACT</name>
<reference evidence="1 2" key="1">
    <citation type="submission" date="2020-07" db="EMBL/GenBank/DDBJ databases">
        <title>Genomic Encyclopedia of Type Strains, Phase IV (KMG-IV): sequencing the most valuable type-strain genomes for metagenomic binning, comparative biology and taxonomic classification.</title>
        <authorList>
            <person name="Goeker M."/>
        </authorList>
    </citation>
    <scope>NUCLEOTIDE SEQUENCE [LARGE SCALE GENOMIC DNA]</scope>
    <source>
        <strain evidence="1 2">DSM 17721</strain>
    </source>
</reference>
<protein>
    <submittedName>
        <fullName evidence="1">Uncharacterized protein</fullName>
    </submittedName>
</protein>
<dbReference type="Proteomes" id="UP000525298">
    <property type="component" value="Unassembled WGS sequence"/>
</dbReference>
<evidence type="ECO:0000313" key="1">
    <source>
        <dbReference type="EMBL" id="MBA2879995.1"/>
    </source>
</evidence>
<comment type="caution">
    <text evidence="1">The sequence shown here is derived from an EMBL/GenBank/DDBJ whole genome shotgun (WGS) entry which is preliminary data.</text>
</comment>